<evidence type="ECO:0000256" key="1">
    <source>
        <dbReference type="ARBA" id="ARBA00004479"/>
    </source>
</evidence>
<evidence type="ECO:0000259" key="9">
    <source>
        <dbReference type="Pfam" id="PF03345"/>
    </source>
</evidence>
<dbReference type="InterPro" id="IPR055457">
    <property type="entry name" value="OST48_N"/>
</dbReference>
<reference evidence="12" key="1">
    <citation type="submission" date="2018-06" db="EMBL/GenBank/DDBJ databases">
        <authorList>
            <person name="Guldener U."/>
        </authorList>
    </citation>
    <scope>NUCLEOTIDE SEQUENCE [LARGE SCALE GENOMIC DNA]</scope>
    <source>
        <strain evidence="12">UTAD17</strain>
    </source>
</reference>
<proteinExistence type="inferred from homology"/>
<dbReference type="GO" id="GO:0016740">
    <property type="term" value="F:transferase activity"/>
    <property type="evidence" value="ECO:0007669"/>
    <property type="project" value="UniProtKB-KW"/>
</dbReference>
<keyword evidence="6 8" id="KW-1133">Transmembrane helix</keyword>
<evidence type="ECO:0000256" key="3">
    <source>
        <dbReference type="ARBA" id="ARBA00008743"/>
    </source>
</evidence>
<feature type="signal peptide" evidence="8">
    <location>
        <begin position="1"/>
        <end position="25"/>
    </location>
</feature>
<dbReference type="GO" id="GO:0008250">
    <property type="term" value="C:oligosaccharyltransferase complex"/>
    <property type="evidence" value="ECO:0007669"/>
    <property type="project" value="TreeGrafter"/>
</dbReference>
<comment type="similarity">
    <text evidence="3 8">Belongs to the DDOST 48 kDa subunit family.</text>
</comment>
<dbReference type="PANTHER" id="PTHR10830">
    <property type="entry name" value="DOLICHYL-DIPHOSPHOOLIGOSACCHARIDE--PROTEIN GLYCOSYLTRANSFERASE 48 KDA SUBUNIT"/>
    <property type="match status" value="1"/>
</dbReference>
<sequence length="455" mass="52357">MLLSFSSSIQIILASFLLLLSLADALSIHPLKTLVVYDNRLTDLQDYSKFFQNLQDRSYDFTFASINNDTDKIRLYSDEEKLYDNLIIFPIKTKRMSSEITPKKLLKYFEDGGDILTITSPNGLTDPVRLFLNELGIFPSPKQYHLIDVFQNEGSADPSSSVTIPVSETLNKFVYDSHDDTTETELIYQGSSALLNNNKFLVPVLQAPKTSINKRIDAKTNVVDANSEEWTIGSQGYVVVGFQNLKNSRCSWIGSDKFFSNEYFESNSKFVTELVKWTFKEKGVIKSLGFNHSHFDGRSYEEEPYKIKDDIVYDLYLSEWDGDKWVPYKSDDVQFELKMIDPYYRLTLEASDKVIDNISTVYTTGRFKLPDHHGVFTFLTDYKRPGLTFIEELDIKAIRHLAHTEYLRSYEITNAWVYLTSIYSVISLWIVFVALIIISARKTTSKPVSQTKKTQ</sequence>
<dbReference type="Pfam" id="PF03345">
    <property type="entry name" value="OST48_N"/>
    <property type="match status" value="1"/>
</dbReference>
<keyword evidence="11" id="KW-0808">Transferase</keyword>
<feature type="domain" description="OST48 middle" evidence="10">
    <location>
        <begin position="298"/>
        <end position="438"/>
    </location>
</feature>
<dbReference type="Pfam" id="PF23358">
    <property type="entry name" value="OST48_MD"/>
    <property type="match status" value="1"/>
</dbReference>
<dbReference type="UniPathway" id="UPA00378"/>
<dbReference type="InterPro" id="IPR005013">
    <property type="entry name" value="DDOST_48_kDa_subunit"/>
</dbReference>
<accession>A0A376BBQ7</accession>
<dbReference type="OrthoDB" id="29105at2759"/>
<keyword evidence="8" id="KW-0732">Signal</keyword>
<dbReference type="EMBL" id="UFAJ01001164">
    <property type="protein sequence ID" value="SSD62125.1"/>
    <property type="molecule type" value="Genomic_DNA"/>
</dbReference>
<evidence type="ECO:0000256" key="8">
    <source>
        <dbReference type="RuleBase" id="RU361142"/>
    </source>
</evidence>
<evidence type="ECO:0000256" key="2">
    <source>
        <dbReference type="ARBA" id="ARBA00004922"/>
    </source>
</evidence>
<comment type="function">
    <text evidence="8">Subunit of the oligosaccharyl transferase (OST) complex that catalyzes the initial transfer of a defined glycan (Glc(3)Man(9)GlcNAc(2) in eukaryotes) from the lipid carrier dolichol-pyrophosphate to an asparagine residue within an Asn-X-Ser/Thr consensus motif in nascent polypeptide chains, the first step in protein N-glycosylation. N-glycosylation occurs cotranslationally and the complex associates with the Sec61 complex at the channel-forming translocon complex that mediates protein translocation across the endoplasmic reticulum (ER).</text>
</comment>
<dbReference type="Proteomes" id="UP000262825">
    <property type="component" value="Unassembled WGS sequence"/>
</dbReference>
<name>A0A376BBQ7_9ASCO</name>
<evidence type="ECO:0000259" key="10">
    <source>
        <dbReference type="Pfam" id="PF23358"/>
    </source>
</evidence>
<protein>
    <recommendedName>
        <fullName evidence="8">Dolichyl-diphosphooligosaccharide--protein glycosyltransferase subunit WBP1</fullName>
        <shortName evidence="8">Oligosaccharyl transferase subunit WBP1</shortName>
    </recommendedName>
</protein>
<dbReference type="GO" id="GO:0018279">
    <property type="term" value="P:protein N-linked glycosylation via asparagine"/>
    <property type="evidence" value="ECO:0007669"/>
    <property type="project" value="UniProtKB-UniRule"/>
</dbReference>
<keyword evidence="7 8" id="KW-0472">Membrane</keyword>
<feature type="transmembrane region" description="Helical" evidence="8">
    <location>
        <begin position="415"/>
        <end position="438"/>
    </location>
</feature>
<evidence type="ECO:0000256" key="7">
    <source>
        <dbReference type="ARBA" id="ARBA00023136"/>
    </source>
</evidence>
<keyword evidence="12" id="KW-1185">Reference proteome</keyword>
<comment type="subcellular location">
    <subcellularLocation>
        <location evidence="8">Endoplasmic reticulum membrane</location>
        <topology evidence="8">Single-pass type I membrane protein</topology>
    </subcellularLocation>
    <subcellularLocation>
        <location evidence="1">Membrane</location>
        <topology evidence="1">Single-pass type I membrane protein</topology>
    </subcellularLocation>
</comment>
<comment type="pathway">
    <text evidence="2 8">Protein modification; protein glycosylation.</text>
</comment>
<dbReference type="AlphaFoldDB" id="A0A376BBQ7"/>
<keyword evidence="5 8" id="KW-0256">Endoplasmic reticulum</keyword>
<feature type="chain" id="PRO_5016485763" description="Dolichyl-diphosphooligosaccharide--protein glycosyltransferase subunit WBP1" evidence="8">
    <location>
        <begin position="26"/>
        <end position="455"/>
    </location>
</feature>
<gene>
    <name evidence="11" type="ORF">SCODWIG_03887</name>
</gene>
<dbReference type="VEuPathDB" id="FungiDB:SCODWIG_03887"/>
<comment type="subunit">
    <text evidence="8">Component of the oligosaccharyltransferase (OST) complex.</text>
</comment>
<evidence type="ECO:0000256" key="4">
    <source>
        <dbReference type="ARBA" id="ARBA00022692"/>
    </source>
</evidence>
<evidence type="ECO:0000313" key="12">
    <source>
        <dbReference type="Proteomes" id="UP000262825"/>
    </source>
</evidence>
<keyword evidence="4 8" id="KW-0812">Transmembrane</keyword>
<feature type="domain" description="OST48 N-terminal" evidence="9">
    <location>
        <begin position="32"/>
        <end position="278"/>
    </location>
</feature>
<organism evidence="11 12">
    <name type="scientific">Saccharomycodes ludwigii</name>
    <dbReference type="NCBI Taxonomy" id="36035"/>
    <lineage>
        <taxon>Eukaryota</taxon>
        <taxon>Fungi</taxon>
        <taxon>Dikarya</taxon>
        <taxon>Ascomycota</taxon>
        <taxon>Saccharomycotina</taxon>
        <taxon>Saccharomycetes</taxon>
        <taxon>Saccharomycodales</taxon>
        <taxon>Saccharomycodaceae</taxon>
        <taxon>Saccharomycodes</taxon>
    </lineage>
</organism>
<evidence type="ECO:0000256" key="6">
    <source>
        <dbReference type="ARBA" id="ARBA00022989"/>
    </source>
</evidence>
<dbReference type="PANTHER" id="PTHR10830:SF0">
    <property type="entry name" value="DOLICHYL-DIPHOSPHOOLIGOSACCHARIDE--PROTEIN GLYCOSYLTRANSFERASE 48 KDA SUBUNIT"/>
    <property type="match status" value="1"/>
</dbReference>
<evidence type="ECO:0000256" key="5">
    <source>
        <dbReference type="ARBA" id="ARBA00022824"/>
    </source>
</evidence>
<evidence type="ECO:0000313" key="11">
    <source>
        <dbReference type="EMBL" id="SSD62125.1"/>
    </source>
</evidence>
<dbReference type="InterPro" id="IPR055459">
    <property type="entry name" value="OST48_MD"/>
</dbReference>